<feature type="coiled-coil region" evidence="1">
    <location>
        <begin position="25"/>
        <end position="73"/>
    </location>
</feature>
<accession>A0A9X3YCJ1</accession>
<gene>
    <name evidence="2" type="ORF">OEZ79_14950</name>
    <name evidence="3" type="ORF">VOF76_25835</name>
</gene>
<dbReference type="Proteomes" id="UP001149314">
    <property type="component" value="Unassembled WGS sequence"/>
</dbReference>
<evidence type="ECO:0000256" key="1">
    <source>
        <dbReference type="SAM" id="Coils"/>
    </source>
</evidence>
<keyword evidence="5" id="KW-1185">Reference proteome</keyword>
<reference evidence="3 5" key="2">
    <citation type="submission" date="2024-01" db="EMBL/GenBank/DDBJ databases">
        <title>Comparative Genomics of Leclercia adecarboxylata Strains Isolated from Several Sources.</title>
        <authorList>
            <person name="Yescas-Zazueta V."/>
            <person name="Balbuena-Alonso M.G."/>
            <person name="Valencia D."/>
            <person name="Mendez-Pfeiffer P.A."/>
            <person name="Ballesteros-Monrreal M.G."/>
            <person name="Rocha-Gracia R.D.C."/>
            <person name="Barrios-Villa E."/>
        </authorList>
    </citation>
    <scope>NUCLEOTIDE SEQUENCE [LARGE SCALE GENOMIC DNA]</scope>
    <source>
        <strain evidence="3 5">33MEM</strain>
    </source>
</reference>
<sequence length="99" mass="11429">MMITGTLIGCVSATVAVLGFAFSRYREFKQDTEALERRIGDLQSEQKLLKQRLDKIENEQVVLESELKNVQMKINEIDVKLSRVLTILELQHEKQQRPA</sequence>
<organism evidence="2 4">
    <name type="scientific">Leclercia adecarboxylata</name>
    <dbReference type="NCBI Taxonomy" id="83655"/>
    <lineage>
        <taxon>Bacteria</taxon>
        <taxon>Pseudomonadati</taxon>
        <taxon>Pseudomonadota</taxon>
        <taxon>Gammaproteobacteria</taxon>
        <taxon>Enterobacterales</taxon>
        <taxon>Enterobacteriaceae</taxon>
        <taxon>Leclercia</taxon>
    </lineage>
</organism>
<protein>
    <submittedName>
        <fullName evidence="2">Uncharacterized protein</fullName>
    </submittedName>
</protein>
<dbReference type="EMBL" id="JAOURS010000015">
    <property type="protein sequence ID" value="MDC6639539.1"/>
    <property type="molecule type" value="Genomic_DNA"/>
</dbReference>
<evidence type="ECO:0000313" key="5">
    <source>
        <dbReference type="Proteomes" id="UP001357437"/>
    </source>
</evidence>
<reference evidence="2" key="1">
    <citation type="journal article" date="2023" name="Genes Genomics">
        <title>Genomic insights of Leclercia adecarboxylata strains linked to an outbreak in public hospitals in Mexico.</title>
        <authorList>
            <person name="Barrios-Villa E."/>
            <person name="Pacheco-Flores B."/>
            <person name="Lozano-Zarain P."/>
            <person name="Del Campo-Ortega R."/>
            <person name="de Jesus Ascencio-Montiel I."/>
            <person name="Gonzalez-Leon M."/>
            <person name="Camorlinga-Ponce M."/>
            <person name="Gaytan Cervantes F.J."/>
            <person name="Gonzalez Torres C."/>
            <person name="Aguilar E."/>
            <person name="Gonzalez Ibarra J."/>
            <person name="Torres Lopez F.J."/>
            <person name="Rosas-Vargas H."/>
            <person name="Gonzalez-Bonilla C.R."/>
            <person name="Del Carmen Rocha-Gracia R."/>
        </authorList>
    </citation>
    <scope>NUCLEOTIDE SEQUENCE</scope>
    <source>
        <strain evidence="2">Lac40</strain>
    </source>
</reference>
<evidence type="ECO:0000313" key="2">
    <source>
        <dbReference type="EMBL" id="MDC6639539.1"/>
    </source>
</evidence>
<evidence type="ECO:0000313" key="3">
    <source>
        <dbReference type="EMBL" id="MEC3939525.1"/>
    </source>
</evidence>
<dbReference type="EMBL" id="JAYMCU010000204">
    <property type="protein sequence ID" value="MEC3939525.1"/>
    <property type="molecule type" value="Genomic_DNA"/>
</dbReference>
<dbReference type="RefSeq" id="WP_191152907.1">
    <property type="nucleotide sequence ID" value="NZ_CP060824.1"/>
</dbReference>
<dbReference type="AlphaFoldDB" id="A0A9X3YCJ1"/>
<proteinExistence type="predicted"/>
<evidence type="ECO:0000313" key="4">
    <source>
        <dbReference type="Proteomes" id="UP001149314"/>
    </source>
</evidence>
<keyword evidence="1" id="KW-0175">Coiled coil</keyword>
<name>A0A9X3YCJ1_9ENTR</name>
<dbReference type="Gene3D" id="1.20.5.170">
    <property type="match status" value="1"/>
</dbReference>
<dbReference type="Proteomes" id="UP001357437">
    <property type="component" value="Unassembled WGS sequence"/>
</dbReference>
<comment type="caution">
    <text evidence="2">The sequence shown here is derived from an EMBL/GenBank/DDBJ whole genome shotgun (WGS) entry which is preliminary data.</text>
</comment>
<dbReference type="SUPFAM" id="SSF57997">
    <property type="entry name" value="Tropomyosin"/>
    <property type="match status" value="1"/>
</dbReference>